<proteinExistence type="predicted"/>
<evidence type="ECO:0000313" key="3">
    <source>
        <dbReference type="Proteomes" id="UP001167919"/>
    </source>
</evidence>
<reference evidence="2" key="1">
    <citation type="submission" date="2019-01" db="EMBL/GenBank/DDBJ databases">
        <title>Oenococcus sicerae UCMA17102.</title>
        <authorList>
            <person name="Cousin F.J."/>
            <person name="Le Guellec R."/>
            <person name="Cretenet M."/>
        </authorList>
    </citation>
    <scope>NUCLEOTIDE SEQUENCE</scope>
    <source>
        <strain evidence="2">UCMA17102</strain>
    </source>
</reference>
<accession>A0AAJ1R9U2</accession>
<organism evidence="2 3">
    <name type="scientific">Oenococcus sicerae</name>
    <dbReference type="NCBI Taxonomy" id="2203724"/>
    <lineage>
        <taxon>Bacteria</taxon>
        <taxon>Bacillati</taxon>
        <taxon>Bacillota</taxon>
        <taxon>Bacilli</taxon>
        <taxon>Lactobacillales</taxon>
        <taxon>Lactobacillaceae</taxon>
        <taxon>Oenococcus</taxon>
    </lineage>
</organism>
<dbReference type="Proteomes" id="UP001167919">
    <property type="component" value="Unassembled WGS sequence"/>
</dbReference>
<comment type="caution">
    <text evidence="2">The sequence shown here is derived from an EMBL/GenBank/DDBJ whole genome shotgun (WGS) entry which is preliminary data.</text>
</comment>
<evidence type="ECO:0000313" key="2">
    <source>
        <dbReference type="EMBL" id="MDN6899653.1"/>
    </source>
</evidence>
<keyword evidence="1" id="KW-0472">Membrane</keyword>
<dbReference type="AlphaFoldDB" id="A0AAJ1R9U2"/>
<name>A0AAJ1R9U2_9LACO</name>
<dbReference type="RefSeq" id="WP_301710910.1">
    <property type="nucleotide sequence ID" value="NZ_SDWY01000001.1"/>
</dbReference>
<feature type="transmembrane region" description="Helical" evidence="1">
    <location>
        <begin position="12"/>
        <end position="34"/>
    </location>
</feature>
<sequence>MIVGVLNMIFFHIWHLGIFVWLFTWLLVGTLTAFKDNRTEEQKQHDERQRAARVEQERTILHNMNNNSKKSLVCPVCGSANIQLISDQANVKKIKQTTSLNLNPLHPLTVFKHHEKIIKKHNVLGIKDNKNREYHCQQCGHVWKSK</sequence>
<keyword evidence="1" id="KW-0812">Transmembrane</keyword>
<protein>
    <submittedName>
        <fullName evidence="2">Uncharacterized protein</fullName>
    </submittedName>
</protein>
<keyword evidence="1" id="KW-1133">Transmembrane helix</keyword>
<gene>
    <name evidence="2" type="ORF">EVC35_01355</name>
</gene>
<evidence type="ECO:0000256" key="1">
    <source>
        <dbReference type="SAM" id="Phobius"/>
    </source>
</evidence>
<dbReference type="EMBL" id="SDWY01000001">
    <property type="protein sequence ID" value="MDN6899653.1"/>
    <property type="molecule type" value="Genomic_DNA"/>
</dbReference>